<proteinExistence type="predicted"/>
<comment type="caution">
    <text evidence="1">The sequence shown here is derived from an EMBL/GenBank/DDBJ whole genome shotgun (WGS) entry which is preliminary data.</text>
</comment>
<dbReference type="EMBL" id="PDCN02000011">
    <property type="protein sequence ID" value="PIB75240.1"/>
    <property type="molecule type" value="Genomic_DNA"/>
</dbReference>
<organism evidence="1 2">
    <name type="scientific">Mycolicibacterium brumae</name>
    <dbReference type="NCBI Taxonomy" id="85968"/>
    <lineage>
        <taxon>Bacteria</taxon>
        <taxon>Bacillati</taxon>
        <taxon>Actinomycetota</taxon>
        <taxon>Actinomycetes</taxon>
        <taxon>Mycobacteriales</taxon>
        <taxon>Mycobacteriaceae</taxon>
        <taxon>Mycolicibacterium</taxon>
    </lineage>
</organism>
<protein>
    <submittedName>
        <fullName evidence="1">Uncharacterized protein</fullName>
    </submittedName>
</protein>
<dbReference type="STRING" id="85968.GCA_900073015_02668"/>
<evidence type="ECO:0000313" key="1">
    <source>
        <dbReference type="EMBL" id="PIB75240.1"/>
    </source>
</evidence>
<reference evidence="1 2" key="1">
    <citation type="journal article" date="2017" name="Infect. Genet. Evol.">
        <title>The new phylogeny of the genus Mycobacterium: The old and the news.</title>
        <authorList>
            <person name="Tortoli E."/>
            <person name="Fedrizzi T."/>
            <person name="Meehan C.J."/>
            <person name="Trovato A."/>
            <person name="Grottola A."/>
            <person name="Giacobazzi E."/>
            <person name="Serpini G.F."/>
            <person name="Tagliazucchi S."/>
            <person name="Fabio A."/>
            <person name="Bettua C."/>
            <person name="Bertorelli R."/>
            <person name="Frascaro F."/>
            <person name="De Sanctis V."/>
            <person name="Pecorari M."/>
            <person name="Jousson O."/>
            <person name="Segata N."/>
            <person name="Cirillo D.M."/>
        </authorList>
    </citation>
    <scope>NUCLEOTIDE SEQUENCE [LARGE SCALE GENOMIC DNA]</scope>
    <source>
        <strain evidence="1 2">CIP1034565</strain>
    </source>
</reference>
<sequence length="103" mass="10728">MPPEQLRAARDAIMGALENAGAVAGQYLSTHQNIATPGVFQGLTSTSSTNTAMIVESDLQRALRHGLFLAGALGKSATYVEANESDSAAKVREVLNGPDPSLM</sequence>
<name>A0A2G5PAZ8_9MYCO</name>
<dbReference type="AlphaFoldDB" id="A0A2G5PAZ8"/>
<dbReference type="Proteomes" id="UP000230551">
    <property type="component" value="Unassembled WGS sequence"/>
</dbReference>
<accession>A0A2G5PAZ8</accession>
<evidence type="ECO:0000313" key="2">
    <source>
        <dbReference type="Proteomes" id="UP000230551"/>
    </source>
</evidence>
<gene>
    <name evidence="1" type="ORF">CQY22_010280</name>
</gene>
<keyword evidence="2" id="KW-1185">Reference proteome</keyword>